<evidence type="ECO:0000313" key="2">
    <source>
        <dbReference type="EMBL" id="BDE95916.1"/>
    </source>
</evidence>
<protein>
    <submittedName>
        <fullName evidence="2">Uncharacterized protein</fullName>
    </submittedName>
</protein>
<feature type="signal peptide" evidence="1">
    <location>
        <begin position="1"/>
        <end position="20"/>
    </location>
</feature>
<dbReference type="InterPro" id="IPR028113">
    <property type="entry name" value="DUF4624"/>
</dbReference>
<feature type="chain" id="PRO_5045983944" evidence="1">
    <location>
        <begin position="21"/>
        <end position="148"/>
    </location>
</feature>
<dbReference type="Pfam" id="PF15417">
    <property type="entry name" value="DUF4624"/>
    <property type="match status" value="1"/>
</dbReference>
<sequence>MAVLCSVLMSIACLTACSDAGPHAPDANGGNEKTITLELDRDYDEADPFVNEKLFCVSEDLDALTAEGTLEANGGSVVLEIKNNRTNEVLWSNAWRGDVESETFSVTLEDLRAADEYVVCLIGREMHHATLGIAFDGAFVRERAKPLR</sequence>
<gene>
    <name evidence="2" type="ORF">CE91St30_12490</name>
</gene>
<organism evidence="2 3">
    <name type="scientific">Raoultibacter timonensis</name>
    <dbReference type="NCBI Taxonomy" id="1907662"/>
    <lineage>
        <taxon>Bacteria</taxon>
        <taxon>Bacillati</taxon>
        <taxon>Actinomycetota</taxon>
        <taxon>Coriobacteriia</taxon>
        <taxon>Eggerthellales</taxon>
        <taxon>Eggerthellaceae</taxon>
        <taxon>Raoultibacter</taxon>
    </lineage>
</organism>
<dbReference type="EMBL" id="AP025564">
    <property type="protein sequence ID" value="BDE95916.1"/>
    <property type="molecule type" value="Genomic_DNA"/>
</dbReference>
<evidence type="ECO:0000313" key="3">
    <source>
        <dbReference type="Proteomes" id="UP001320544"/>
    </source>
</evidence>
<accession>A0ABM7WI14</accession>
<keyword evidence="1" id="KW-0732">Signal</keyword>
<name>A0ABM7WI14_9ACTN</name>
<reference evidence="2 3" key="1">
    <citation type="submission" date="2022-01" db="EMBL/GenBank/DDBJ databases">
        <title>Novel bile acid biosynthetic pathways are enriched in the microbiome of centenarians.</title>
        <authorList>
            <person name="Sato Y."/>
            <person name="Atarashi K."/>
            <person name="Plichta R.D."/>
            <person name="Arai Y."/>
            <person name="Sasajima S."/>
            <person name="Kearney M.S."/>
            <person name="Suda W."/>
            <person name="Takeshita K."/>
            <person name="Sasaki T."/>
            <person name="Okamoto S."/>
            <person name="Skelly N.A."/>
            <person name="Okamura Y."/>
            <person name="Vlamakis H."/>
            <person name="Li Y."/>
            <person name="Tanoue T."/>
            <person name="Takei H."/>
            <person name="Nittono H."/>
            <person name="Narushima S."/>
            <person name="Irie J."/>
            <person name="Itoh H."/>
            <person name="Moriya K."/>
            <person name="Sugiura Y."/>
            <person name="Suematsu M."/>
            <person name="Moritoki N."/>
            <person name="Shibata S."/>
            <person name="Littman R.D."/>
            <person name="Fischbach A.M."/>
            <person name="Uwamino Y."/>
            <person name="Inoue T."/>
            <person name="Honda A."/>
            <person name="Hattori M."/>
            <person name="Murai T."/>
            <person name="Xavier J.R."/>
            <person name="Hirose N."/>
            <person name="Honda K."/>
        </authorList>
    </citation>
    <scope>NUCLEOTIDE SEQUENCE [LARGE SCALE GENOMIC DNA]</scope>
    <source>
        <strain evidence="2 3">CE91-St30</strain>
    </source>
</reference>
<keyword evidence="3" id="KW-1185">Reference proteome</keyword>
<proteinExistence type="predicted"/>
<evidence type="ECO:0000256" key="1">
    <source>
        <dbReference type="SAM" id="SignalP"/>
    </source>
</evidence>
<dbReference type="Proteomes" id="UP001320544">
    <property type="component" value="Chromosome"/>
</dbReference>